<dbReference type="AlphaFoldDB" id="A0AAW0T523"/>
<organism evidence="2 3">
    <name type="scientific">Scylla paramamosain</name>
    <name type="common">Mud crab</name>
    <dbReference type="NCBI Taxonomy" id="85552"/>
    <lineage>
        <taxon>Eukaryota</taxon>
        <taxon>Metazoa</taxon>
        <taxon>Ecdysozoa</taxon>
        <taxon>Arthropoda</taxon>
        <taxon>Crustacea</taxon>
        <taxon>Multicrustacea</taxon>
        <taxon>Malacostraca</taxon>
        <taxon>Eumalacostraca</taxon>
        <taxon>Eucarida</taxon>
        <taxon>Decapoda</taxon>
        <taxon>Pleocyemata</taxon>
        <taxon>Brachyura</taxon>
        <taxon>Eubrachyura</taxon>
        <taxon>Portunoidea</taxon>
        <taxon>Portunidae</taxon>
        <taxon>Portuninae</taxon>
        <taxon>Scylla</taxon>
    </lineage>
</organism>
<feature type="region of interest" description="Disordered" evidence="1">
    <location>
        <begin position="24"/>
        <end position="43"/>
    </location>
</feature>
<dbReference type="EMBL" id="JARAKH010000039">
    <property type="protein sequence ID" value="KAK8382663.1"/>
    <property type="molecule type" value="Genomic_DNA"/>
</dbReference>
<evidence type="ECO:0000313" key="2">
    <source>
        <dbReference type="EMBL" id="KAK8382663.1"/>
    </source>
</evidence>
<feature type="compositionally biased region" description="Basic residues" evidence="1">
    <location>
        <begin position="26"/>
        <end position="35"/>
    </location>
</feature>
<evidence type="ECO:0000313" key="3">
    <source>
        <dbReference type="Proteomes" id="UP001487740"/>
    </source>
</evidence>
<comment type="caution">
    <text evidence="2">The sequence shown here is derived from an EMBL/GenBank/DDBJ whole genome shotgun (WGS) entry which is preliminary data.</text>
</comment>
<evidence type="ECO:0000256" key="1">
    <source>
        <dbReference type="SAM" id="MobiDB-lite"/>
    </source>
</evidence>
<keyword evidence="3" id="KW-1185">Reference proteome</keyword>
<accession>A0AAW0T523</accession>
<protein>
    <submittedName>
        <fullName evidence="2">Uncharacterized protein</fullName>
    </submittedName>
</protein>
<dbReference type="Proteomes" id="UP001487740">
    <property type="component" value="Unassembled WGS sequence"/>
</dbReference>
<gene>
    <name evidence="2" type="ORF">O3P69_015467</name>
</gene>
<sequence>MGGSPRPAMMEGVWRAGLDLREPGKAVRKKGKSKGGSRQEVREVSEWEARNISLWLQQGSFISSIRDNVEGLSSVNILNYISVSLQRHVTMRAAGNVGCSLEGPPFPVSPPLLAARHLHYTPAARQHGPIPAPSTPFTMPK</sequence>
<reference evidence="2 3" key="1">
    <citation type="submission" date="2023-03" db="EMBL/GenBank/DDBJ databases">
        <title>High-quality genome of Scylla paramamosain provides insights in environmental adaptation.</title>
        <authorList>
            <person name="Zhang L."/>
        </authorList>
    </citation>
    <scope>NUCLEOTIDE SEQUENCE [LARGE SCALE GENOMIC DNA]</scope>
    <source>
        <strain evidence="2">LZ_2023a</strain>
        <tissue evidence="2">Muscle</tissue>
    </source>
</reference>
<proteinExistence type="predicted"/>
<name>A0AAW0T523_SCYPA</name>